<dbReference type="AlphaFoldDB" id="A0A839US65"/>
<dbReference type="Pfam" id="PF00701">
    <property type="entry name" value="DHDPS"/>
    <property type="match status" value="1"/>
</dbReference>
<dbReference type="EMBL" id="JACHXV010000002">
    <property type="protein sequence ID" value="MBB3172626.1"/>
    <property type="molecule type" value="Genomic_DNA"/>
</dbReference>
<reference evidence="6 7" key="1">
    <citation type="submission" date="2020-08" db="EMBL/GenBank/DDBJ databases">
        <title>Genomic Encyclopedia of Type Strains, Phase III (KMG-III): the genomes of soil and plant-associated and newly described type strains.</title>
        <authorList>
            <person name="Whitman W."/>
        </authorList>
    </citation>
    <scope>NUCLEOTIDE SEQUENCE [LARGE SCALE GENOMIC DNA]</scope>
    <source>
        <strain evidence="6 7">CECT 8088</strain>
    </source>
</reference>
<evidence type="ECO:0000256" key="1">
    <source>
        <dbReference type="ARBA" id="ARBA00007592"/>
    </source>
</evidence>
<dbReference type="CDD" id="cd00408">
    <property type="entry name" value="DHDPS-like"/>
    <property type="match status" value="1"/>
</dbReference>
<evidence type="ECO:0000313" key="7">
    <source>
        <dbReference type="Proteomes" id="UP000557688"/>
    </source>
</evidence>
<dbReference type="SMART" id="SM01130">
    <property type="entry name" value="DHDPS"/>
    <property type="match status" value="1"/>
</dbReference>
<accession>A0A839US65</accession>
<dbReference type="EC" id="4.3.3.7" evidence="6"/>
<dbReference type="PANTHER" id="PTHR12128">
    <property type="entry name" value="DIHYDRODIPICOLINATE SYNTHASE"/>
    <property type="match status" value="1"/>
</dbReference>
<dbReference type="SUPFAM" id="SSF51569">
    <property type="entry name" value="Aldolase"/>
    <property type="match status" value="1"/>
</dbReference>
<evidence type="ECO:0000256" key="4">
    <source>
        <dbReference type="PIRSR" id="PIRSR001365-1"/>
    </source>
</evidence>
<keyword evidence="2 3" id="KW-0456">Lyase</keyword>
<gene>
    <name evidence="6" type="ORF">FHR90_000440</name>
</gene>
<comment type="similarity">
    <text evidence="1 3">Belongs to the DapA family.</text>
</comment>
<dbReference type="PRINTS" id="PR00146">
    <property type="entry name" value="DHPICSNTHASE"/>
</dbReference>
<evidence type="ECO:0000256" key="2">
    <source>
        <dbReference type="ARBA" id="ARBA00023239"/>
    </source>
</evidence>
<dbReference type="Proteomes" id="UP000557688">
    <property type="component" value="Unassembled WGS sequence"/>
</dbReference>
<feature type="binding site" evidence="5">
    <location>
        <position position="62"/>
    </location>
    <ligand>
        <name>pyruvate</name>
        <dbReference type="ChEBI" id="CHEBI:15361"/>
    </ligand>
</feature>
<dbReference type="RefSeq" id="WP_266152989.1">
    <property type="nucleotide sequence ID" value="NZ_JABXXQ010000043.1"/>
</dbReference>
<dbReference type="PANTHER" id="PTHR12128:SF66">
    <property type="entry name" value="4-HYDROXY-2-OXOGLUTARATE ALDOLASE, MITOCHONDRIAL"/>
    <property type="match status" value="1"/>
</dbReference>
<evidence type="ECO:0000256" key="5">
    <source>
        <dbReference type="PIRSR" id="PIRSR001365-2"/>
    </source>
</evidence>
<dbReference type="InterPro" id="IPR013785">
    <property type="entry name" value="Aldolase_TIM"/>
</dbReference>
<dbReference type="GO" id="GO:0008840">
    <property type="term" value="F:4-hydroxy-tetrahydrodipicolinate synthase activity"/>
    <property type="evidence" value="ECO:0007669"/>
    <property type="project" value="UniProtKB-EC"/>
</dbReference>
<keyword evidence="7" id="KW-1185">Reference proteome</keyword>
<comment type="caution">
    <text evidence="6">The sequence shown here is derived from an EMBL/GenBank/DDBJ whole genome shotgun (WGS) entry which is preliminary data.</text>
</comment>
<evidence type="ECO:0000256" key="3">
    <source>
        <dbReference type="PIRNR" id="PIRNR001365"/>
    </source>
</evidence>
<protein>
    <submittedName>
        <fullName evidence="6">4-hydroxy-tetrahydrodipicolinate synthase</fullName>
        <ecNumber evidence="6">4.3.3.7</ecNumber>
    </submittedName>
</protein>
<feature type="active site" description="Proton donor/acceptor" evidence="4">
    <location>
        <position position="149"/>
    </location>
</feature>
<proteinExistence type="inferred from homology"/>
<evidence type="ECO:0000313" key="6">
    <source>
        <dbReference type="EMBL" id="MBB3172626.1"/>
    </source>
</evidence>
<dbReference type="InterPro" id="IPR002220">
    <property type="entry name" value="DapA-like"/>
</dbReference>
<organism evidence="6 7">
    <name type="scientific">Endobacter medicaginis</name>
    <dbReference type="NCBI Taxonomy" id="1181271"/>
    <lineage>
        <taxon>Bacteria</taxon>
        <taxon>Pseudomonadati</taxon>
        <taxon>Pseudomonadota</taxon>
        <taxon>Alphaproteobacteria</taxon>
        <taxon>Acetobacterales</taxon>
        <taxon>Acetobacteraceae</taxon>
        <taxon>Endobacter</taxon>
    </lineage>
</organism>
<dbReference type="Gene3D" id="3.20.20.70">
    <property type="entry name" value="Aldolase class I"/>
    <property type="match status" value="1"/>
</dbReference>
<name>A0A839US65_9PROT</name>
<feature type="active site" description="Schiff-base intermediate with substrate" evidence="4">
    <location>
        <position position="177"/>
    </location>
</feature>
<dbReference type="PIRSF" id="PIRSF001365">
    <property type="entry name" value="DHDPS"/>
    <property type="match status" value="1"/>
</dbReference>
<sequence>MDGGTAGLAGDPGLMTPARPGGLIAFPITPSQDGIVDTDALSHLLEPLVAAGVDAVGLLGSTGSYPYFSRAQRRRAVAAAAECLAGRVKLMVGVGATATTAAVGMTQDALAAGAAFGLLAPVSYAPLTAREVVGLFEDVARVGLPLCVYDNPRNTQFAVTPEVLSHLARIDGVVAVKSPAPPQDQAAGALAALRGVVPAGFSVGFSVDWHAAAALRAGGDAWYSVLAGLYPRLCLELTTAASAADETALSALSKRLEPVWALFRAHGSYRVMHTLAARRGIPGAAPPRPVLPLAGEVAREVARVAETHLEG</sequence>